<feature type="region of interest" description="Disordered" evidence="6">
    <location>
        <begin position="78"/>
        <end position="98"/>
    </location>
</feature>
<evidence type="ECO:0000256" key="1">
    <source>
        <dbReference type="ARBA" id="ARBA00004496"/>
    </source>
</evidence>
<dbReference type="SMART" id="SM00043">
    <property type="entry name" value="CY"/>
    <property type="match status" value="1"/>
</dbReference>
<dbReference type="EMBL" id="HACG01017689">
    <property type="protein sequence ID" value="CEK64554.1"/>
    <property type="molecule type" value="Transcribed_RNA"/>
</dbReference>
<dbReference type="FunFam" id="3.10.450.10:FF:000001">
    <property type="entry name" value="Cystatin-A"/>
    <property type="match status" value="1"/>
</dbReference>
<reference evidence="9" key="1">
    <citation type="submission" date="2014-12" db="EMBL/GenBank/DDBJ databases">
        <title>Insight into the proteome of Arion vulgaris.</title>
        <authorList>
            <person name="Aradska J."/>
            <person name="Bulat T."/>
            <person name="Smidak R."/>
            <person name="Sarate P."/>
            <person name="Gangsoo J."/>
            <person name="Sialana F."/>
            <person name="Bilban M."/>
            <person name="Lubec G."/>
        </authorList>
    </citation>
    <scope>NUCLEOTIDE SEQUENCE</scope>
    <source>
        <tissue evidence="9">Skin</tissue>
    </source>
</reference>
<evidence type="ECO:0000256" key="5">
    <source>
        <dbReference type="ARBA" id="ARBA00022704"/>
    </source>
</evidence>
<dbReference type="PROSITE" id="PS00287">
    <property type="entry name" value="CYSTATIN"/>
    <property type="match status" value="1"/>
</dbReference>
<evidence type="ECO:0000313" key="9">
    <source>
        <dbReference type="EMBL" id="CEK64554.1"/>
    </source>
</evidence>
<proteinExistence type="inferred from homology"/>
<dbReference type="Gene3D" id="3.10.450.10">
    <property type="match status" value="1"/>
</dbReference>
<evidence type="ECO:0000256" key="3">
    <source>
        <dbReference type="ARBA" id="ARBA00022490"/>
    </source>
</evidence>
<dbReference type="InterPro" id="IPR046350">
    <property type="entry name" value="Cystatin_sf"/>
</dbReference>
<dbReference type="PANTHER" id="PTHR11414">
    <property type="entry name" value="CYSTATIN FAMILY MEMBER"/>
    <property type="match status" value="1"/>
</dbReference>
<dbReference type="CDD" id="cd00042">
    <property type="entry name" value="CY"/>
    <property type="match status" value="1"/>
</dbReference>
<dbReference type="GO" id="GO:0005829">
    <property type="term" value="C:cytosol"/>
    <property type="evidence" value="ECO:0007669"/>
    <property type="project" value="TreeGrafter"/>
</dbReference>
<dbReference type="Pfam" id="PF00031">
    <property type="entry name" value="Cystatin"/>
    <property type="match status" value="1"/>
</dbReference>
<dbReference type="EMBL" id="HACG01017688">
    <property type="protein sequence ID" value="CEK64553.1"/>
    <property type="molecule type" value="Transcribed_RNA"/>
</dbReference>
<name>A0A0B6Z7H4_9EUPU</name>
<dbReference type="AlphaFoldDB" id="A0A0B6Z7H4"/>
<feature type="compositionally biased region" description="Basic and acidic residues" evidence="6">
    <location>
        <begin position="89"/>
        <end position="98"/>
    </location>
</feature>
<comment type="subcellular location">
    <subcellularLocation>
        <location evidence="1">Cytoplasm</location>
    </subcellularLocation>
</comment>
<dbReference type="InterPro" id="IPR001713">
    <property type="entry name" value="Prot_inh_stefin"/>
</dbReference>
<protein>
    <recommendedName>
        <fullName evidence="7">Cystatin domain-containing protein</fullName>
    </recommendedName>
</protein>
<dbReference type="InterPro" id="IPR000010">
    <property type="entry name" value="Cystatin_dom"/>
</dbReference>
<dbReference type="PRINTS" id="PR00295">
    <property type="entry name" value="STEFINA"/>
</dbReference>
<dbReference type="SUPFAM" id="SSF54403">
    <property type="entry name" value="Cystatin/monellin"/>
    <property type="match status" value="1"/>
</dbReference>
<gene>
    <name evidence="9" type="primary">ORF52120</name>
    <name evidence="8" type="synonym">ORF52119</name>
</gene>
<keyword evidence="4" id="KW-0646">Protease inhibitor</keyword>
<dbReference type="GO" id="GO:0004869">
    <property type="term" value="F:cysteine-type endopeptidase inhibitor activity"/>
    <property type="evidence" value="ECO:0007669"/>
    <property type="project" value="UniProtKB-KW"/>
</dbReference>
<evidence type="ECO:0000256" key="4">
    <source>
        <dbReference type="ARBA" id="ARBA00022690"/>
    </source>
</evidence>
<sequence>MSVGRTSEIHKATEEVQHLAEEIRGDLEAKTGRHFPEFKAIEYMTQLVSGINYFVRIQVDDNDYIHVRIFKPLPHTGNKPEVSNYQTSKTKDDSLTYF</sequence>
<dbReference type="PANTHER" id="PTHR11414:SF20">
    <property type="entry name" value="CYSTATIN-A"/>
    <property type="match status" value="1"/>
</dbReference>
<comment type="similarity">
    <text evidence="2">Belongs to the cystatin family.</text>
</comment>
<evidence type="ECO:0000259" key="7">
    <source>
        <dbReference type="SMART" id="SM00043"/>
    </source>
</evidence>
<accession>A0A0B6Z7H4</accession>
<organism evidence="9">
    <name type="scientific">Arion vulgaris</name>
    <dbReference type="NCBI Taxonomy" id="1028688"/>
    <lineage>
        <taxon>Eukaryota</taxon>
        <taxon>Metazoa</taxon>
        <taxon>Spiralia</taxon>
        <taxon>Lophotrochozoa</taxon>
        <taxon>Mollusca</taxon>
        <taxon>Gastropoda</taxon>
        <taxon>Heterobranchia</taxon>
        <taxon>Euthyneura</taxon>
        <taxon>Panpulmonata</taxon>
        <taxon>Eupulmonata</taxon>
        <taxon>Stylommatophora</taxon>
        <taxon>Helicina</taxon>
        <taxon>Arionoidea</taxon>
        <taxon>Arionidae</taxon>
        <taxon>Arion</taxon>
    </lineage>
</organism>
<keyword evidence="5" id="KW-0789">Thiol protease inhibitor</keyword>
<evidence type="ECO:0000256" key="2">
    <source>
        <dbReference type="ARBA" id="ARBA00009403"/>
    </source>
</evidence>
<evidence type="ECO:0000256" key="6">
    <source>
        <dbReference type="SAM" id="MobiDB-lite"/>
    </source>
</evidence>
<dbReference type="InterPro" id="IPR018073">
    <property type="entry name" value="Prot_inh_cystat_CS"/>
</dbReference>
<keyword evidence="3" id="KW-0963">Cytoplasm</keyword>
<evidence type="ECO:0000313" key="8">
    <source>
        <dbReference type="EMBL" id="CEK64553.1"/>
    </source>
</evidence>
<feature type="domain" description="Cystatin" evidence="7">
    <location>
        <begin position="1"/>
        <end position="98"/>
    </location>
</feature>